<evidence type="ECO:0000313" key="3">
    <source>
        <dbReference type="Proteomes" id="UP000266841"/>
    </source>
</evidence>
<dbReference type="Proteomes" id="UP000266841">
    <property type="component" value="Unassembled WGS sequence"/>
</dbReference>
<name>K0THA5_THAOC</name>
<feature type="region of interest" description="Disordered" evidence="1">
    <location>
        <begin position="83"/>
        <end position="114"/>
    </location>
</feature>
<feature type="compositionally biased region" description="Low complexity" evidence="1">
    <location>
        <begin position="89"/>
        <end position="99"/>
    </location>
</feature>
<proteinExistence type="predicted"/>
<dbReference type="EMBL" id="AGNL01009478">
    <property type="protein sequence ID" value="EJK69842.1"/>
    <property type="molecule type" value="Genomic_DNA"/>
</dbReference>
<reference evidence="2 3" key="1">
    <citation type="journal article" date="2012" name="Genome Biol.">
        <title>Genome and low-iron response of an oceanic diatom adapted to chronic iron limitation.</title>
        <authorList>
            <person name="Lommer M."/>
            <person name="Specht M."/>
            <person name="Roy A.S."/>
            <person name="Kraemer L."/>
            <person name="Andreson R."/>
            <person name="Gutowska M.A."/>
            <person name="Wolf J."/>
            <person name="Bergner S.V."/>
            <person name="Schilhabel M.B."/>
            <person name="Klostermeier U.C."/>
            <person name="Beiko R.G."/>
            <person name="Rosenstiel P."/>
            <person name="Hippler M."/>
            <person name="Laroche J."/>
        </authorList>
    </citation>
    <scope>NUCLEOTIDE SEQUENCE [LARGE SCALE GENOMIC DNA]</scope>
    <source>
        <strain evidence="2 3">CCMP1005</strain>
    </source>
</reference>
<gene>
    <name evidence="2" type="ORF">THAOC_08862</name>
</gene>
<accession>K0THA5</accession>
<keyword evidence="3" id="KW-1185">Reference proteome</keyword>
<sequence length="114" mass="12422">MGLGGPPADENGVPTIRNSFVLGSFAIREESDEELDEIEKMMITSFNVTDIYASEDRADDFNVSLMSDGMALEDVAGDRAQRVGLNPCNESSSGSTNTSNRRRRRRNSVESSGL</sequence>
<protein>
    <submittedName>
        <fullName evidence="2">Uncharacterized protein</fullName>
    </submittedName>
</protein>
<dbReference type="AlphaFoldDB" id="K0THA5"/>
<evidence type="ECO:0000313" key="2">
    <source>
        <dbReference type="EMBL" id="EJK69842.1"/>
    </source>
</evidence>
<organism evidence="2 3">
    <name type="scientific">Thalassiosira oceanica</name>
    <name type="common">Marine diatom</name>
    <dbReference type="NCBI Taxonomy" id="159749"/>
    <lineage>
        <taxon>Eukaryota</taxon>
        <taxon>Sar</taxon>
        <taxon>Stramenopiles</taxon>
        <taxon>Ochrophyta</taxon>
        <taxon>Bacillariophyta</taxon>
        <taxon>Coscinodiscophyceae</taxon>
        <taxon>Thalassiosirophycidae</taxon>
        <taxon>Thalassiosirales</taxon>
        <taxon>Thalassiosiraceae</taxon>
        <taxon>Thalassiosira</taxon>
    </lineage>
</organism>
<evidence type="ECO:0000256" key="1">
    <source>
        <dbReference type="SAM" id="MobiDB-lite"/>
    </source>
</evidence>
<comment type="caution">
    <text evidence="2">The sequence shown here is derived from an EMBL/GenBank/DDBJ whole genome shotgun (WGS) entry which is preliminary data.</text>
</comment>
<feature type="non-terminal residue" evidence="2">
    <location>
        <position position="114"/>
    </location>
</feature>